<dbReference type="Gene3D" id="3.40.630.30">
    <property type="match status" value="1"/>
</dbReference>
<evidence type="ECO:0000256" key="2">
    <source>
        <dbReference type="ARBA" id="ARBA00022723"/>
    </source>
</evidence>
<dbReference type="InterPro" id="IPR056511">
    <property type="entry name" value="IDM1_C"/>
</dbReference>
<reference evidence="11" key="1">
    <citation type="submission" date="2025-08" db="UniProtKB">
        <authorList>
            <consortium name="RefSeq"/>
        </authorList>
    </citation>
    <scope>IDENTIFICATION</scope>
</reference>
<dbReference type="OrthoDB" id="1903104at2759"/>
<dbReference type="InterPro" id="IPR019787">
    <property type="entry name" value="Znf_PHD-finger"/>
</dbReference>
<organism evidence="10 11">
    <name type="scientific">Nelumbo nucifera</name>
    <name type="common">Sacred lotus</name>
    <dbReference type="NCBI Taxonomy" id="4432"/>
    <lineage>
        <taxon>Eukaryota</taxon>
        <taxon>Viridiplantae</taxon>
        <taxon>Streptophyta</taxon>
        <taxon>Embryophyta</taxon>
        <taxon>Tracheophyta</taxon>
        <taxon>Spermatophyta</taxon>
        <taxon>Magnoliopsida</taxon>
        <taxon>Proteales</taxon>
        <taxon>Nelumbonaceae</taxon>
        <taxon>Nelumbo</taxon>
    </lineage>
</organism>
<protein>
    <submittedName>
        <fullName evidence="11">Increased DNA methylation 1-like</fullName>
    </submittedName>
</protein>
<feature type="region of interest" description="Disordered" evidence="7">
    <location>
        <begin position="119"/>
        <end position="166"/>
    </location>
</feature>
<dbReference type="PANTHER" id="PTHR46309:SF12">
    <property type="entry name" value="GB|AAC80581.1"/>
    <property type="match status" value="1"/>
</dbReference>
<evidence type="ECO:0000259" key="9">
    <source>
        <dbReference type="PROSITE" id="PS51186"/>
    </source>
</evidence>
<dbReference type="InParanoid" id="A0A1U7ZDX9"/>
<evidence type="ECO:0000256" key="3">
    <source>
        <dbReference type="ARBA" id="ARBA00022771"/>
    </source>
</evidence>
<evidence type="ECO:0000313" key="10">
    <source>
        <dbReference type="Proteomes" id="UP000189703"/>
    </source>
</evidence>
<dbReference type="GO" id="GO:0006357">
    <property type="term" value="P:regulation of transcription by RNA polymerase II"/>
    <property type="evidence" value="ECO:0000318"/>
    <property type="project" value="GO_Central"/>
</dbReference>
<sequence length="587" mass="66484">MSCKGCIEEGYLYRSALQNSKAQLNFHMKDGKEEVVPVLGCREHTHTQDGDNGYIDSAKQIKGEISGAVIEQHEANVDVEITEGANETACDSSNAPLNAHLKIEEDKITVLGSLSRKRSLKPAEENNVDSVKVKKSKTFKGSQKKRREDFDVKRPKKSSTVRSNKGAQAIVVPRRYPPTNLSMLVDKGVVLSNAMVYFINRKDGRRMAEGSATRDGIRCHCCNKLFTLSAFEAHAGSTFRRPAACIFLEDGRSLLDCQIQMITEENKMMNFIQGPNERTQRNQTCEDSDNICSVCHYGGMLLLCDGCPSAFHLSCLGLNHLPEGKWFCFSCKCTVCGQCGNKGDIELSREMTICCDQCRRKFHKECLSMERKVVRGNWFCNGKCQQIFLDIHKLLRKPIPLGVDNLTWTILKSMEEDHAGFMTEQHKKLNIALAVMHESFESIVEPRTHRDLMEDVIFSRGSKLKRLDFRGFYTVLLERGDQVVSVALVRVHDEKVAEVPLVATRLAFRRLGMCHLLMNELENKLMELGIERLVLTAAPQVVHTWTTSFGFSTMTELDRLNLLEYTFLYFQECIMCQKFLTKTVISI</sequence>
<dbReference type="eggNOG" id="ENOG502QTVY">
    <property type="taxonomic scope" value="Eukaryota"/>
</dbReference>
<dbReference type="Pfam" id="PF16135">
    <property type="entry name" value="TDBD"/>
    <property type="match status" value="1"/>
</dbReference>
<dbReference type="InterPro" id="IPR042163">
    <property type="entry name" value="PHF12"/>
</dbReference>
<dbReference type="SUPFAM" id="SSF55729">
    <property type="entry name" value="Acyl-CoA N-acyltransferases (Nat)"/>
    <property type="match status" value="1"/>
</dbReference>
<dbReference type="OMA" id="GWFCSSQ"/>
<dbReference type="GO" id="GO:0016747">
    <property type="term" value="F:acyltransferase activity, transferring groups other than amino-acyl groups"/>
    <property type="evidence" value="ECO:0007669"/>
    <property type="project" value="InterPro"/>
</dbReference>
<dbReference type="GO" id="GO:0003714">
    <property type="term" value="F:transcription corepressor activity"/>
    <property type="evidence" value="ECO:0000318"/>
    <property type="project" value="GO_Central"/>
</dbReference>
<dbReference type="InterPro" id="IPR011011">
    <property type="entry name" value="Znf_FYVE_PHD"/>
</dbReference>
<dbReference type="PANTHER" id="PTHR46309">
    <property type="entry name" value="PHD FINGER PROTEIN 12"/>
    <property type="match status" value="1"/>
</dbReference>
<proteinExistence type="predicted"/>
<dbReference type="InterPro" id="IPR016181">
    <property type="entry name" value="Acyl_CoA_acyltransferase"/>
</dbReference>
<keyword evidence="2" id="KW-0479">Metal-binding</keyword>
<dbReference type="GeneID" id="104589501"/>
<keyword evidence="5" id="KW-0539">Nucleus</keyword>
<keyword evidence="4" id="KW-0862">Zinc</keyword>
<evidence type="ECO:0000256" key="6">
    <source>
        <dbReference type="PROSITE-ProRule" id="PRU00146"/>
    </source>
</evidence>
<dbReference type="GO" id="GO:0008270">
    <property type="term" value="F:zinc ion binding"/>
    <property type="evidence" value="ECO:0007669"/>
    <property type="project" value="UniProtKB-KW"/>
</dbReference>
<evidence type="ECO:0000256" key="1">
    <source>
        <dbReference type="ARBA" id="ARBA00004123"/>
    </source>
</evidence>
<dbReference type="InterPro" id="IPR000182">
    <property type="entry name" value="GNAT_dom"/>
</dbReference>
<evidence type="ECO:0000256" key="4">
    <source>
        <dbReference type="ARBA" id="ARBA00022833"/>
    </source>
</evidence>
<keyword evidence="10" id="KW-1185">Reference proteome</keyword>
<name>A0A1U7ZDX9_NELNU</name>
<feature type="domain" description="PHD-type" evidence="8">
    <location>
        <begin position="289"/>
        <end position="334"/>
    </location>
</feature>
<dbReference type="InterPro" id="IPR032308">
    <property type="entry name" value="TDBD"/>
</dbReference>
<feature type="domain" description="N-acetyltransferase" evidence="9">
    <location>
        <begin position="419"/>
        <end position="574"/>
    </location>
</feature>
<evidence type="ECO:0000313" key="11">
    <source>
        <dbReference type="RefSeq" id="XP_010246179.1"/>
    </source>
</evidence>
<gene>
    <name evidence="11" type="primary">LOC104589501</name>
</gene>
<dbReference type="Pfam" id="PF23011">
    <property type="entry name" value="PHD-1st_NSD"/>
    <property type="match status" value="1"/>
</dbReference>
<dbReference type="SMART" id="SM00249">
    <property type="entry name" value="PHD"/>
    <property type="match status" value="2"/>
</dbReference>
<evidence type="ECO:0000259" key="8">
    <source>
        <dbReference type="PROSITE" id="PS50016"/>
    </source>
</evidence>
<dbReference type="PROSITE" id="PS50016">
    <property type="entry name" value="ZF_PHD_2"/>
    <property type="match status" value="1"/>
</dbReference>
<dbReference type="RefSeq" id="XP_010246179.1">
    <property type="nucleotide sequence ID" value="XM_010247877.2"/>
</dbReference>
<dbReference type="PROSITE" id="PS51186">
    <property type="entry name" value="GNAT"/>
    <property type="match status" value="1"/>
</dbReference>
<dbReference type="KEGG" id="nnu:104589501"/>
<dbReference type="InterPro" id="IPR001965">
    <property type="entry name" value="Znf_PHD"/>
</dbReference>
<dbReference type="InterPro" id="IPR013083">
    <property type="entry name" value="Znf_RING/FYVE/PHD"/>
</dbReference>
<comment type="subcellular location">
    <subcellularLocation>
        <location evidence="1">Nucleus</location>
    </subcellularLocation>
</comment>
<dbReference type="Gene3D" id="3.30.40.10">
    <property type="entry name" value="Zinc/RING finger domain, C3HC4 (zinc finger)"/>
    <property type="match status" value="2"/>
</dbReference>
<dbReference type="GO" id="GO:0005634">
    <property type="term" value="C:nucleus"/>
    <property type="evidence" value="ECO:0000318"/>
    <property type="project" value="GO_Central"/>
</dbReference>
<dbReference type="CDD" id="cd04301">
    <property type="entry name" value="NAT_SF"/>
    <property type="match status" value="1"/>
</dbReference>
<dbReference type="InterPro" id="IPR059153">
    <property type="entry name" value="NSD_PHD-1st"/>
</dbReference>
<dbReference type="AlphaFoldDB" id="A0A1U7ZDX9"/>
<evidence type="ECO:0000256" key="7">
    <source>
        <dbReference type="SAM" id="MobiDB-lite"/>
    </source>
</evidence>
<evidence type="ECO:0000256" key="5">
    <source>
        <dbReference type="ARBA" id="ARBA00023242"/>
    </source>
</evidence>
<dbReference type="STRING" id="4432.A0A1U7ZDX9"/>
<feature type="compositionally biased region" description="Basic residues" evidence="7">
    <location>
        <begin position="133"/>
        <end position="145"/>
    </location>
</feature>
<accession>A0A1U7ZDX9</accession>
<keyword evidence="3 6" id="KW-0863">Zinc-finger</keyword>
<dbReference type="Proteomes" id="UP000189703">
    <property type="component" value="Unplaced"/>
</dbReference>
<dbReference type="SUPFAM" id="SSF57903">
    <property type="entry name" value="FYVE/PHD zinc finger"/>
    <property type="match status" value="2"/>
</dbReference>
<dbReference type="Pfam" id="PF23209">
    <property type="entry name" value="IDM1_C"/>
    <property type="match status" value="1"/>
</dbReference>